<dbReference type="AlphaFoldDB" id="A0A084GJT2"/>
<keyword evidence="2" id="KW-0282">Flagellum</keyword>
<keyword evidence="3" id="KW-1185">Reference proteome</keyword>
<keyword evidence="1" id="KW-1133">Transmembrane helix</keyword>
<dbReference type="Proteomes" id="UP000028549">
    <property type="component" value="Unassembled WGS sequence"/>
</dbReference>
<keyword evidence="1" id="KW-0472">Membrane</keyword>
<keyword evidence="2" id="KW-0966">Cell projection</keyword>
<gene>
    <name evidence="2" type="ORF">GS18_0219640</name>
</gene>
<evidence type="ECO:0000313" key="2">
    <source>
        <dbReference type="EMBL" id="KEZ47594.1"/>
    </source>
</evidence>
<protein>
    <submittedName>
        <fullName evidence="2">Flagellar basal body rod protein</fullName>
    </submittedName>
</protein>
<proteinExistence type="predicted"/>
<reference evidence="2 3" key="1">
    <citation type="journal article" date="2005" name="Int. J. Syst. Evol. Microbiol.">
        <title>Bacillus cibi sp. nov., isolated from jeotgal, a traditional Korean fermented seafood.</title>
        <authorList>
            <person name="Yoon J.H."/>
            <person name="Lee C.H."/>
            <person name="Oh T.K."/>
        </authorList>
    </citation>
    <scope>NUCLEOTIDE SEQUENCE [LARGE SCALE GENOMIC DNA]</scope>
    <source>
        <strain evidence="2 3">DSM 16189</strain>
    </source>
</reference>
<dbReference type="EMBL" id="JNVC02000019">
    <property type="protein sequence ID" value="KEZ47594.1"/>
    <property type="molecule type" value="Genomic_DNA"/>
</dbReference>
<keyword evidence="1" id="KW-0812">Transmembrane</keyword>
<name>A0A084GJT2_METID</name>
<dbReference type="RefSeq" id="WP_029567146.1">
    <property type="nucleotide sequence ID" value="NZ_CP176757.1"/>
</dbReference>
<dbReference type="STRING" id="246786.GS18_0219640"/>
<sequence>MKKFGLLIIGGIAAIVLLANLAPMLALAISLVILYYAYKGFMKTDSKGMKIFWVIAGIIALCASASNLPAVIGAAAAYILYVVYKKWNNKEVTAEKESADPFTNFERQWAEMKKNN</sequence>
<accession>A0A084GJT2</accession>
<dbReference type="OrthoDB" id="2971941at2"/>
<keyword evidence="2" id="KW-0969">Cilium</keyword>
<evidence type="ECO:0000313" key="3">
    <source>
        <dbReference type="Proteomes" id="UP000028549"/>
    </source>
</evidence>
<organism evidence="2 3">
    <name type="scientific">Metabacillus indicus</name>
    <name type="common">Bacillus indicus</name>
    <dbReference type="NCBI Taxonomy" id="246786"/>
    <lineage>
        <taxon>Bacteria</taxon>
        <taxon>Bacillati</taxon>
        <taxon>Bacillota</taxon>
        <taxon>Bacilli</taxon>
        <taxon>Bacillales</taxon>
        <taxon>Bacillaceae</taxon>
        <taxon>Metabacillus</taxon>
    </lineage>
</organism>
<evidence type="ECO:0000256" key="1">
    <source>
        <dbReference type="SAM" id="Phobius"/>
    </source>
</evidence>
<feature type="transmembrane region" description="Helical" evidence="1">
    <location>
        <begin position="52"/>
        <end position="81"/>
    </location>
</feature>
<comment type="caution">
    <text evidence="2">The sequence shown here is derived from an EMBL/GenBank/DDBJ whole genome shotgun (WGS) entry which is preliminary data.</text>
</comment>